<dbReference type="Gene3D" id="3.20.20.140">
    <property type="entry name" value="Metal-dependent hydrolases"/>
    <property type="match status" value="1"/>
</dbReference>
<feature type="binding site" evidence="4">
    <location>
        <position position="225"/>
    </location>
    <ligand>
        <name>substrate</name>
    </ligand>
</feature>
<feature type="binding site" evidence="4">
    <location>
        <position position="195"/>
    </location>
    <ligand>
        <name>substrate</name>
    </ligand>
</feature>
<dbReference type="CDD" id="cd01298">
    <property type="entry name" value="ATZ_TRZ_like"/>
    <property type="match status" value="1"/>
</dbReference>
<evidence type="ECO:0000256" key="4">
    <source>
        <dbReference type="HAMAP-Rule" id="MF_01281"/>
    </source>
</evidence>
<dbReference type="InterPro" id="IPR011059">
    <property type="entry name" value="Metal-dep_hydrolase_composite"/>
</dbReference>
<feature type="binding site" evidence="4">
    <location>
        <position position="74"/>
    </location>
    <ligand>
        <name>Zn(2+)</name>
        <dbReference type="ChEBI" id="CHEBI:29105"/>
    </ligand>
</feature>
<comment type="cofactor">
    <cofactor evidence="4">
        <name>Zn(2+)</name>
        <dbReference type="ChEBI" id="CHEBI:29105"/>
    </cofactor>
    <text evidence="4">Binds 1 zinc ion per subunit.</text>
</comment>
<dbReference type="GO" id="GO:0090614">
    <property type="term" value="F:5'-methylthioadenosine deaminase activity"/>
    <property type="evidence" value="ECO:0007669"/>
    <property type="project" value="UniProtKB-UniRule"/>
</dbReference>
<dbReference type="SUPFAM" id="SSF51556">
    <property type="entry name" value="Metallo-dependent hydrolases"/>
    <property type="match status" value="1"/>
</dbReference>
<dbReference type="Pfam" id="PF01979">
    <property type="entry name" value="Amidohydro_1"/>
    <property type="match status" value="1"/>
</dbReference>
<dbReference type="EC" id="3.5.4.31" evidence="4"/>
<accession>A0A9W6L9U2</accession>
<organism evidence="6 7">
    <name type="scientific">Desulforhabdus amnigena</name>
    <dbReference type="NCBI Taxonomy" id="40218"/>
    <lineage>
        <taxon>Bacteria</taxon>
        <taxon>Pseudomonadati</taxon>
        <taxon>Thermodesulfobacteriota</taxon>
        <taxon>Syntrophobacteria</taxon>
        <taxon>Syntrophobacterales</taxon>
        <taxon>Syntrophobacteraceae</taxon>
        <taxon>Desulforhabdus</taxon>
    </lineage>
</organism>
<gene>
    <name evidence="4 6" type="primary">mtaD</name>
    <name evidence="6" type="ORF">DAMNIGENAA_32220</name>
</gene>
<evidence type="ECO:0000256" key="1">
    <source>
        <dbReference type="ARBA" id="ARBA00022723"/>
    </source>
</evidence>
<feature type="binding site" evidence="4">
    <location>
        <position position="310"/>
    </location>
    <ligand>
        <name>substrate</name>
    </ligand>
</feature>
<evidence type="ECO:0000259" key="5">
    <source>
        <dbReference type="Pfam" id="PF01979"/>
    </source>
</evidence>
<dbReference type="GO" id="GO:0050270">
    <property type="term" value="F:S-adenosylhomocysteine deaminase activity"/>
    <property type="evidence" value="ECO:0007669"/>
    <property type="project" value="UniProtKB-UniRule"/>
</dbReference>
<dbReference type="PANTHER" id="PTHR43794">
    <property type="entry name" value="AMINOHYDROLASE SSNA-RELATED"/>
    <property type="match status" value="1"/>
</dbReference>
<keyword evidence="1 4" id="KW-0479">Metal-binding</keyword>
<comment type="catalytic activity">
    <reaction evidence="4">
        <text>S-methyl-5'-thioadenosine + H2O + H(+) = S-methyl-5'-thioinosine + NH4(+)</text>
        <dbReference type="Rhea" id="RHEA:25025"/>
        <dbReference type="ChEBI" id="CHEBI:15377"/>
        <dbReference type="ChEBI" id="CHEBI:15378"/>
        <dbReference type="ChEBI" id="CHEBI:17509"/>
        <dbReference type="ChEBI" id="CHEBI:28938"/>
        <dbReference type="ChEBI" id="CHEBI:48595"/>
        <dbReference type="EC" id="3.5.4.31"/>
    </reaction>
</comment>
<name>A0A9W6L9U2_9BACT</name>
<dbReference type="FunFam" id="3.20.20.140:FF:000014">
    <property type="entry name" value="5-methylthioadenosine/S-adenosylhomocysteine deaminase"/>
    <property type="match status" value="1"/>
</dbReference>
<feature type="binding site" evidence="4">
    <location>
        <position position="222"/>
    </location>
    <ligand>
        <name>Zn(2+)</name>
        <dbReference type="ChEBI" id="CHEBI:29105"/>
    </ligand>
</feature>
<feature type="binding site" evidence="4">
    <location>
        <position position="310"/>
    </location>
    <ligand>
        <name>Zn(2+)</name>
        <dbReference type="ChEBI" id="CHEBI:29105"/>
    </ligand>
</feature>
<keyword evidence="3 4" id="KW-0862">Zinc</keyword>
<comment type="function">
    <text evidence="4">Catalyzes the deamination of 5-methylthioadenosine and S-adenosyl-L-homocysteine into 5-methylthioinosine and S-inosyl-L-homocysteine, respectively. Is also able to deaminate adenosine.</text>
</comment>
<evidence type="ECO:0000313" key="6">
    <source>
        <dbReference type="EMBL" id="GLI35789.1"/>
    </source>
</evidence>
<feature type="binding site" evidence="4">
    <location>
        <position position="76"/>
    </location>
    <ligand>
        <name>Zn(2+)</name>
        <dbReference type="ChEBI" id="CHEBI:29105"/>
    </ligand>
</feature>
<feature type="domain" description="Amidohydrolase-related" evidence="5">
    <location>
        <begin position="65"/>
        <end position="414"/>
    </location>
</feature>
<evidence type="ECO:0000256" key="2">
    <source>
        <dbReference type="ARBA" id="ARBA00022801"/>
    </source>
</evidence>
<dbReference type="Proteomes" id="UP001144372">
    <property type="component" value="Unassembled WGS sequence"/>
</dbReference>
<dbReference type="HAMAP" id="MF_01281">
    <property type="entry name" value="MTA_SAH_deamin"/>
    <property type="match status" value="1"/>
</dbReference>
<sequence length="441" mass="48409">MQESHHQNADLLLINGLVLTLDDADQRFNPGAVAIGGGEIIEVGPSSDLAAKYRAAKSLNVEGCVVLPGLINGHTHAAMTLFRGLADDLPLMEWLQDHIFPAEQKLTADWVYWGTLLACAEMIQSGTTTFCDMYLFEHKVAEAAKAAGMRALVGEVLYDFPSPHYGLIENGLSFTESLIQEWKDDPLIRIAVEPHAIYTCSPDLLKRCSNLAERHGVPLIMHLSETETEVRQSLDQYGLSPVAHLEHLGLLNSRLIADHCVALSPEDMEWLAKRQVQVIHNPESNMKLASGIAPVPRLVEMGINVALGTDGCASNNDLDLFGEMDSCAKLHKVANLDPTALPARLALKMATRNGAKAIGLEEKLGTLTPGSWADVIVVDFRKPHLTPLYEPVSHLVYAARGADVRHSIIHGRLVMEDRNLLTIDINEVMDHVRIFAKTLRS</sequence>
<evidence type="ECO:0000256" key="3">
    <source>
        <dbReference type="ARBA" id="ARBA00022833"/>
    </source>
</evidence>
<comment type="caution">
    <text evidence="6">The sequence shown here is derived from an EMBL/GenBank/DDBJ whole genome shotgun (WGS) entry which is preliminary data.</text>
</comment>
<dbReference type="GO" id="GO:0046872">
    <property type="term" value="F:metal ion binding"/>
    <property type="evidence" value="ECO:0007669"/>
    <property type="project" value="UniProtKB-KW"/>
</dbReference>
<dbReference type="InterPro" id="IPR023512">
    <property type="entry name" value="Deaminase_MtaD/DadD"/>
</dbReference>
<dbReference type="InterPro" id="IPR032466">
    <property type="entry name" value="Metal_Hydrolase"/>
</dbReference>
<dbReference type="InterPro" id="IPR006680">
    <property type="entry name" value="Amidohydro-rel"/>
</dbReference>
<comment type="similarity">
    <text evidence="4">Belongs to the metallo-dependent hydrolases superfamily. MTA/SAH deaminase family.</text>
</comment>
<dbReference type="AlphaFoldDB" id="A0A9W6L9U2"/>
<comment type="caution">
    <text evidence="4">Lacks conserved residue(s) required for the propagation of feature annotation.</text>
</comment>
<feature type="binding site" evidence="4">
    <location>
        <position position="103"/>
    </location>
    <ligand>
        <name>substrate</name>
    </ligand>
</feature>
<keyword evidence="7" id="KW-1185">Reference proteome</keyword>
<evidence type="ECO:0000313" key="7">
    <source>
        <dbReference type="Proteomes" id="UP001144372"/>
    </source>
</evidence>
<comment type="catalytic activity">
    <reaction evidence="4">
        <text>S-adenosyl-L-homocysteine + H2O + H(+) = S-inosyl-L-homocysteine + NH4(+)</text>
        <dbReference type="Rhea" id="RHEA:20716"/>
        <dbReference type="ChEBI" id="CHEBI:15377"/>
        <dbReference type="ChEBI" id="CHEBI:15378"/>
        <dbReference type="ChEBI" id="CHEBI:28938"/>
        <dbReference type="ChEBI" id="CHEBI:57856"/>
        <dbReference type="ChEBI" id="CHEBI:57985"/>
        <dbReference type="EC" id="3.5.4.28"/>
    </reaction>
</comment>
<dbReference type="SUPFAM" id="SSF51338">
    <property type="entry name" value="Composite domain of metallo-dependent hydrolases"/>
    <property type="match status" value="1"/>
</dbReference>
<dbReference type="PANTHER" id="PTHR43794:SF11">
    <property type="entry name" value="AMIDOHYDROLASE-RELATED DOMAIN-CONTAINING PROTEIN"/>
    <property type="match status" value="1"/>
</dbReference>
<dbReference type="EC" id="3.5.4.28" evidence="4"/>
<reference evidence="6" key="1">
    <citation type="submission" date="2022-12" db="EMBL/GenBank/DDBJ databases">
        <title>Reference genome sequencing for broad-spectrum identification of bacterial and archaeal isolates by mass spectrometry.</title>
        <authorList>
            <person name="Sekiguchi Y."/>
            <person name="Tourlousse D.M."/>
        </authorList>
    </citation>
    <scope>NUCLEOTIDE SEQUENCE</scope>
    <source>
        <strain evidence="6">ASRB1</strain>
    </source>
</reference>
<proteinExistence type="inferred from homology"/>
<protein>
    <recommendedName>
        <fullName evidence="4">5-methylthioadenosine/S-adenosylhomocysteine deaminase</fullName>
        <shortName evidence="4">MTA/SAH deaminase</shortName>
        <ecNumber evidence="4">3.5.4.28</ecNumber>
        <ecNumber evidence="4">3.5.4.31</ecNumber>
    </recommendedName>
</protein>
<keyword evidence="2 4" id="KW-0378">Hydrolase</keyword>
<dbReference type="EMBL" id="BSDR01000001">
    <property type="protein sequence ID" value="GLI35789.1"/>
    <property type="molecule type" value="Genomic_DNA"/>
</dbReference>
<dbReference type="Gene3D" id="2.30.40.10">
    <property type="entry name" value="Urease, subunit C, domain 1"/>
    <property type="match status" value="1"/>
</dbReference>
<dbReference type="RefSeq" id="WP_281795826.1">
    <property type="nucleotide sequence ID" value="NZ_BSDR01000001.1"/>
</dbReference>
<dbReference type="InterPro" id="IPR050287">
    <property type="entry name" value="MTA/SAH_deaminase"/>
</dbReference>